<organism evidence="3 4">
    <name type="scientific">Streptacidiphilus jiangxiensis</name>
    <dbReference type="NCBI Taxonomy" id="235985"/>
    <lineage>
        <taxon>Bacteria</taxon>
        <taxon>Bacillati</taxon>
        <taxon>Actinomycetota</taxon>
        <taxon>Actinomycetes</taxon>
        <taxon>Kitasatosporales</taxon>
        <taxon>Streptomycetaceae</taxon>
        <taxon>Streptacidiphilus</taxon>
    </lineage>
</organism>
<protein>
    <submittedName>
        <fullName evidence="3">D-alanyl-D-alanine carboxypeptidase</fullName>
    </submittedName>
</protein>
<dbReference type="PANTHER" id="PTHR46825">
    <property type="entry name" value="D-ALANYL-D-ALANINE-CARBOXYPEPTIDASE/ENDOPEPTIDASE AMPH"/>
    <property type="match status" value="1"/>
</dbReference>
<evidence type="ECO:0000256" key="1">
    <source>
        <dbReference type="SAM" id="SignalP"/>
    </source>
</evidence>
<dbReference type="InterPro" id="IPR050491">
    <property type="entry name" value="AmpC-like"/>
</dbReference>
<dbReference type="PANTHER" id="PTHR46825:SF7">
    <property type="entry name" value="D-ALANYL-D-ALANINE CARBOXYPEPTIDASE"/>
    <property type="match status" value="1"/>
</dbReference>
<accession>A0A1H7J564</accession>
<dbReference type="Pfam" id="PF00144">
    <property type="entry name" value="Beta-lactamase"/>
    <property type="match status" value="1"/>
</dbReference>
<dbReference type="GO" id="GO:0004180">
    <property type="term" value="F:carboxypeptidase activity"/>
    <property type="evidence" value="ECO:0007669"/>
    <property type="project" value="UniProtKB-KW"/>
</dbReference>
<sequence>MKLNGSVRAGLVAVASAVVVGVAVTPAVAAGGGAAPGFGQPDGVALQAAIGGLPNPVITGSVVEVSGTDGSWSGVSGLGDVAEGTAPAPDARFRIGSVTKIFTAIVTLQLVAEHRVALDGTVQQYLPGVLPADFPPITVAELLNHTSGLPAVDIGDDEADNAGFVAHRFEHPTPAQVEAALDGEQMSFAPGTEQQYNGVDDYLLGTLVEQVTGHSYASEVERRIIRPLRLGATEVPAATDDGIRGPKLHGYLAVGTGGGATQLVDVTRQSPYPWAEGGMISSAGDLSTLMKGLLDGRLLPGVELNDMFTVPDVAYVGHSQCQLGNPGRACFGMGLMSATINGVTLWGKTGSRPGYTDGAFVTRDGARVLVYAFTPTSETADTNRFVLGIARAALS</sequence>
<dbReference type="eggNOG" id="COG1680">
    <property type="taxonomic scope" value="Bacteria"/>
</dbReference>
<dbReference type="AlphaFoldDB" id="A0A1H7J564"/>
<dbReference type="InterPro" id="IPR001466">
    <property type="entry name" value="Beta-lactam-related"/>
</dbReference>
<keyword evidence="4" id="KW-1185">Reference proteome</keyword>
<proteinExistence type="predicted"/>
<evidence type="ECO:0000313" key="4">
    <source>
        <dbReference type="Proteomes" id="UP000183015"/>
    </source>
</evidence>
<evidence type="ECO:0000313" key="3">
    <source>
        <dbReference type="EMBL" id="SEK68275.1"/>
    </source>
</evidence>
<reference evidence="4" key="1">
    <citation type="submission" date="2016-10" db="EMBL/GenBank/DDBJ databases">
        <authorList>
            <person name="Varghese N."/>
        </authorList>
    </citation>
    <scope>NUCLEOTIDE SEQUENCE [LARGE SCALE GENOMIC DNA]</scope>
    <source>
        <strain evidence="4">DSM 45096 / BCRC 16803 / CGMCC 4.1857 / CIP 109030 / JCM 12277 / KCTC 19219 / NBRC 100920 / 33214</strain>
    </source>
</reference>
<dbReference type="Proteomes" id="UP000183015">
    <property type="component" value="Unassembled WGS sequence"/>
</dbReference>
<dbReference type="InterPro" id="IPR012338">
    <property type="entry name" value="Beta-lactam/transpept-like"/>
</dbReference>
<keyword evidence="1" id="KW-0732">Signal</keyword>
<dbReference type="EMBL" id="FOAZ01000003">
    <property type="protein sequence ID" value="SEK68275.1"/>
    <property type="molecule type" value="Genomic_DNA"/>
</dbReference>
<dbReference type="Gene3D" id="3.40.710.10">
    <property type="entry name" value="DD-peptidase/beta-lactamase superfamily"/>
    <property type="match status" value="1"/>
</dbReference>
<dbReference type="RefSeq" id="WP_042454224.1">
    <property type="nucleotide sequence ID" value="NZ_BBPN01000032.1"/>
</dbReference>
<keyword evidence="3" id="KW-0121">Carboxypeptidase</keyword>
<name>A0A1H7J564_STRJI</name>
<dbReference type="STRING" id="235985.SAMN05414137_10399"/>
<dbReference type="OrthoDB" id="5177574at2"/>
<keyword evidence="3" id="KW-0378">Hydrolase</keyword>
<feature type="chain" id="PRO_5010260236" evidence="1">
    <location>
        <begin position="30"/>
        <end position="395"/>
    </location>
</feature>
<evidence type="ECO:0000259" key="2">
    <source>
        <dbReference type="Pfam" id="PF00144"/>
    </source>
</evidence>
<feature type="domain" description="Beta-lactamase-related" evidence="2">
    <location>
        <begin position="62"/>
        <end position="377"/>
    </location>
</feature>
<keyword evidence="3" id="KW-0645">Protease</keyword>
<gene>
    <name evidence="3" type="ORF">SAMN05414137_10399</name>
</gene>
<dbReference type="SUPFAM" id="SSF56601">
    <property type="entry name" value="beta-lactamase/transpeptidase-like"/>
    <property type="match status" value="1"/>
</dbReference>
<feature type="signal peptide" evidence="1">
    <location>
        <begin position="1"/>
        <end position="29"/>
    </location>
</feature>